<dbReference type="InterPro" id="IPR044024">
    <property type="entry name" value="aRib"/>
</dbReference>
<keyword evidence="1" id="KW-0134">Cell wall</keyword>
<accession>A0A0R1WT01</accession>
<dbReference type="InterPro" id="IPR059115">
    <property type="entry name" value="Rib"/>
</dbReference>
<feature type="region of interest" description="Disordered" evidence="5">
    <location>
        <begin position="174"/>
        <end position="194"/>
    </location>
</feature>
<keyword evidence="3" id="KW-0732">Signal</keyword>
<dbReference type="PROSITE" id="PS50847">
    <property type="entry name" value="GRAM_POS_ANCHORING"/>
    <property type="match status" value="1"/>
</dbReference>
<keyword evidence="2" id="KW-0964">Secreted</keyword>
<evidence type="ECO:0000313" key="7">
    <source>
        <dbReference type="EMBL" id="KRM19300.1"/>
    </source>
</evidence>
<dbReference type="eggNOG" id="COG3064">
    <property type="taxonomic scope" value="Bacteria"/>
</dbReference>
<dbReference type="STRING" id="1423755.FC40_GL000279"/>
<evidence type="ECO:0000256" key="5">
    <source>
        <dbReference type="SAM" id="MobiDB-lite"/>
    </source>
</evidence>
<dbReference type="NCBIfam" id="TIGR01167">
    <property type="entry name" value="LPXTG_anchor"/>
    <property type="match status" value="1"/>
</dbReference>
<feature type="compositionally biased region" description="Polar residues" evidence="5">
    <location>
        <begin position="121"/>
        <end position="147"/>
    </location>
</feature>
<dbReference type="EMBL" id="AZGD01000061">
    <property type="protein sequence ID" value="KRM19300.1"/>
    <property type="molecule type" value="Genomic_DNA"/>
</dbReference>
<dbReference type="InterPro" id="IPR019931">
    <property type="entry name" value="LPXTG_anchor"/>
</dbReference>
<feature type="region of interest" description="Disordered" evidence="5">
    <location>
        <begin position="120"/>
        <end position="159"/>
    </location>
</feature>
<dbReference type="NCBIfam" id="TIGR02331">
    <property type="entry name" value="rib_alpha"/>
    <property type="match status" value="1"/>
</dbReference>
<sequence length="224" mass="23656">MPKETTYEWKDTPDVSTKGDKPGVVVVTFPDGSKEEVPVTVHVTDDSEISLVVPDKVTVKDPTNLTDEEKQEVIDKIKESNKDNFPQGTKVEVENDGTATITYPDGSTKVIPGDQLVADKANSQTVPATSNNGGAKANEANTSSENTAGDAENVKANDATNKANQVVANAANKAKASNANLDDKHVLPQTGETKENTSLMGVALVAAGSMFGLGAMARKRKEDK</sequence>
<dbReference type="Pfam" id="PF18938">
    <property type="entry name" value="aRib"/>
    <property type="match status" value="1"/>
</dbReference>
<keyword evidence="4" id="KW-0572">Peptidoglycan-anchor</keyword>
<dbReference type="Pfam" id="PF00746">
    <property type="entry name" value="Gram_pos_anchor"/>
    <property type="match status" value="1"/>
</dbReference>
<evidence type="ECO:0000256" key="1">
    <source>
        <dbReference type="ARBA" id="ARBA00022512"/>
    </source>
</evidence>
<evidence type="ECO:0000256" key="3">
    <source>
        <dbReference type="ARBA" id="ARBA00022729"/>
    </source>
</evidence>
<dbReference type="InterPro" id="IPR012706">
    <property type="entry name" value="Rib_alpha_Esp_rpt"/>
</dbReference>
<evidence type="ECO:0000259" key="6">
    <source>
        <dbReference type="PROSITE" id="PS50847"/>
    </source>
</evidence>
<gene>
    <name evidence="7" type="ORF">FC40_GL000279</name>
</gene>
<dbReference type="Pfam" id="PF08428">
    <property type="entry name" value="Rib"/>
    <property type="match status" value="1"/>
</dbReference>
<keyword evidence="8" id="KW-1185">Reference proteome</keyword>
<name>A0A0R1WT01_9LACO</name>
<organism evidence="7 8">
    <name type="scientific">Ligilactobacillus hayakitensis DSM 18933 = JCM 14209</name>
    <dbReference type="NCBI Taxonomy" id="1423755"/>
    <lineage>
        <taxon>Bacteria</taxon>
        <taxon>Bacillati</taxon>
        <taxon>Bacillota</taxon>
        <taxon>Bacilli</taxon>
        <taxon>Lactobacillales</taxon>
        <taxon>Lactobacillaceae</taxon>
        <taxon>Ligilactobacillus</taxon>
    </lineage>
</organism>
<protein>
    <recommendedName>
        <fullName evidence="6">Gram-positive cocci surface proteins LPxTG domain-containing protein</fullName>
    </recommendedName>
</protein>
<comment type="caution">
    <text evidence="7">The sequence shown here is derived from an EMBL/GenBank/DDBJ whole genome shotgun (WGS) entry which is preliminary data.</text>
</comment>
<dbReference type="PATRIC" id="fig|1423755.3.peg.301"/>
<reference evidence="7 8" key="1">
    <citation type="journal article" date="2015" name="Genome Announc.">
        <title>Expanding the biotechnology potential of lactobacilli through comparative genomics of 213 strains and associated genera.</title>
        <authorList>
            <person name="Sun Z."/>
            <person name="Harris H.M."/>
            <person name="McCann A."/>
            <person name="Guo C."/>
            <person name="Argimon S."/>
            <person name="Zhang W."/>
            <person name="Yang X."/>
            <person name="Jeffery I.B."/>
            <person name="Cooney J.C."/>
            <person name="Kagawa T.F."/>
            <person name="Liu W."/>
            <person name="Song Y."/>
            <person name="Salvetti E."/>
            <person name="Wrobel A."/>
            <person name="Rasinkangas P."/>
            <person name="Parkhill J."/>
            <person name="Rea M.C."/>
            <person name="O'Sullivan O."/>
            <person name="Ritari J."/>
            <person name="Douillard F.P."/>
            <person name="Paul Ross R."/>
            <person name="Yang R."/>
            <person name="Briner A.E."/>
            <person name="Felis G.E."/>
            <person name="de Vos W.M."/>
            <person name="Barrangou R."/>
            <person name="Klaenhammer T.R."/>
            <person name="Caufield P.W."/>
            <person name="Cui Y."/>
            <person name="Zhang H."/>
            <person name="O'Toole P.W."/>
        </authorList>
    </citation>
    <scope>NUCLEOTIDE SEQUENCE [LARGE SCALE GENOMIC DNA]</scope>
    <source>
        <strain evidence="7 8">DSM 18933</strain>
    </source>
</reference>
<feature type="domain" description="Gram-positive cocci surface proteins LPxTG" evidence="6">
    <location>
        <begin position="187"/>
        <end position="224"/>
    </location>
</feature>
<proteinExistence type="predicted"/>
<dbReference type="Proteomes" id="UP000051054">
    <property type="component" value="Unassembled WGS sequence"/>
</dbReference>
<evidence type="ECO:0000313" key="8">
    <source>
        <dbReference type="Proteomes" id="UP000051054"/>
    </source>
</evidence>
<dbReference type="AlphaFoldDB" id="A0A0R1WT01"/>
<evidence type="ECO:0000256" key="4">
    <source>
        <dbReference type="ARBA" id="ARBA00023088"/>
    </source>
</evidence>
<dbReference type="Gene3D" id="3.10.20.890">
    <property type="match status" value="1"/>
</dbReference>
<evidence type="ECO:0000256" key="2">
    <source>
        <dbReference type="ARBA" id="ARBA00022525"/>
    </source>
</evidence>